<dbReference type="EMBL" id="DVOH01000016">
    <property type="protein sequence ID" value="HIU99861.1"/>
    <property type="molecule type" value="Genomic_DNA"/>
</dbReference>
<feature type="transmembrane region" description="Helical" evidence="2">
    <location>
        <begin position="68"/>
        <end position="86"/>
    </location>
</feature>
<reference evidence="3" key="1">
    <citation type="submission" date="2020-10" db="EMBL/GenBank/DDBJ databases">
        <authorList>
            <person name="Gilroy R."/>
        </authorList>
    </citation>
    <scope>NUCLEOTIDE SEQUENCE</scope>
    <source>
        <strain evidence="3">23406</strain>
    </source>
</reference>
<evidence type="ECO:0000313" key="4">
    <source>
        <dbReference type="Proteomes" id="UP000886891"/>
    </source>
</evidence>
<feature type="region of interest" description="Disordered" evidence="1">
    <location>
        <begin position="107"/>
        <end position="169"/>
    </location>
</feature>
<evidence type="ECO:0000313" key="3">
    <source>
        <dbReference type="EMBL" id="HIU99861.1"/>
    </source>
</evidence>
<comment type="caution">
    <text evidence="3">The sequence shown here is derived from an EMBL/GenBank/DDBJ whole genome shotgun (WGS) entry which is preliminary data.</text>
</comment>
<protein>
    <submittedName>
        <fullName evidence="3">Uncharacterized protein</fullName>
    </submittedName>
</protein>
<organism evidence="3 4">
    <name type="scientific">Candidatus Stercoripulliclostridium merdipullorum</name>
    <dbReference type="NCBI Taxonomy" id="2840952"/>
    <lineage>
        <taxon>Bacteria</taxon>
        <taxon>Bacillati</taxon>
        <taxon>Bacillota</taxon>
        <taxon>Clostridia</taxon>
        <taxon>Eubacteriales</taxon>
        <taxon>Candidatus Stercoripulliclostridium</taxon>
    </lineage>
</organism>
<evidence type="ECO:0000256" key="1">
    <source>
        <dbReference type="SAM" id="MobiDB-lite"/>
    </source>
</evidence>
<name>A0A9D1SXH0_9FIRM</name>
<sequence length="213" mass="24586">MAHREGDTGRRVGSALKAFQCFVKTTFGLLLKAVFFFGLWAPGIYALFGVVLYLAYEFDPFDRSVEGILYLVGFGASVLLALILTMRHLVRHRAFAEVVKGYRKPVWQKETPPKCPCRPDDEAPPAPRKRRKKSPPPSVDPRDDPYYEKEEPRRTFELPKPENPDIYLSELEPDTLIHEYADRFEVYDISGGKRRLAKIEYKYAEDSDKKDRP</sequence>
<dbReference type="AlphaFoldDB" id="A0A9D1SXH0"/>
<accession>A0A9D1SXH0</accession>
<keyword evidence="2" id="KW-0472">Membrane</keyword>
<reference evidence="3" key="2">
    <citation type="journal article" date="2021" name="PeerJ">
        <title>Extensive microbial diversity within the chicken gut microbiome revealed by metagenomics and culture.</title>
        <authorList>
            <person name="Gilroy R."/>
            <person name="Ravi A."/>
            <person name="Getino M."/>
            <person name="Pursley I."/>
            <person name="Horton D.L."/>
            <person name="Alikhan N.F."/>
            <person name="Baker D."/>
            <person name="Gharbi K."/>
            <person name="Hall N."/>
            <person name="Watson M."/>
            <person name="Adriaenssens E.M."/>
            <person name="Foster-Nyarko E."/>
            <person name="Jarju S."/>
            <person name="Secka A."/>
            <person name="Antonio M."/>
            <person name="Oren A."/>
            <person name="Chaudhuri R.R."/>
            <person name="La Ragione R."/>
            <person name="Hildebrand F."/>
            <person name="Pallen M.J."/>
        </authorList>
    </citation>
    <scope>NUCLEOTIDE SEQUENCE</scope>
    <source>
        <strain evidence="3">23406</strain>
    </source>
</reference>
<keyword evidence="2" id="KW-1133">Transmembrane helix</keyword>
<keyword evidence="2" id="KW-0812">Transmembrane</keyword>
<gene>
    <name evidence="3" type="ORF">IAB14_01955</name>
</gene>
<feature type="compositionally biased region" description="Basic and acidic residues" evidence="1">
    <location>
        <begin position="140"/>
        <end position="163"/>
    </location>
</feature>
<dbReference type="Proteomes" id="UP000886891">
    <property type="component" value="Unassembled WGS sequence"/>
</dbReference>
<evidence type="ECO:0000256" key="2">
    <source>
        <dbReference type="SAM" id="Phobius"/>
    </source>
</evidence>
<proteinExistence type="predicted"/>
<feature type="transmembrane region" description="Helical" evidence="2">
    <location>
        <begin position="34"/>
        <end position="56"/>
    </location>
</feature>